<sequence length="358" mass="40965">MPDMTCAKTRPLYYTDLDFDYTFEHVAGKENIADAASRIGEKRDDPQFGSVRESHELCMVETEINSISEDLLAETAKQVQEEQLKNKELQAVIQWLAKEQRWPDEIVRFQPLKRDMYVQDGALMKQEKLVLPSVLRKRALSLAHRSHPGMSTMKNCLRQGWPNMDREVEIFFKCPECQLVKGDSHPPPNTFTAMPANPWDYVSMDLSSASDALHWKALVLTDNYSRFLVAVPMERTDTEAVKKVNRRIFNTYYVPKTLKMDNGPPFNSSELQTWLREVEVKLIHCTPLNPTENGLVERNMQGLNKIAAIAKVGKLNWKEALADYVAAYNSWPRHVTKIPPAELMFGRAAKYEGEDVGS</sequence>
<dbReference type="VEuPathDB" id="VectorBase:AFUN011986"/>
<dbReference type="InterPro" id="IPR050951">
    <property type="entry name" value="Retrovirus_Pol_polyprotein"/>
</dbReference>
<dbReference type="PROSITE" id="PS50994">
    <property type="entry name" value="INTEGRASE"/>
    <property type="match status" value="1"/>
</dbReference>
<dbReference type="InterPro" id="IPR012337">
    <property type="entry name" value="RNaseH-like_sf"/>
</dbReference>
<dbReference type="PANTHER" id="PTHR37984:SF5">
    <property type="entry name" value="PROTEIN NYNRIN-LIKE"/>
    <property type="match status" value="1"/>
</dbReference>
<dbReference type="InterPro" id="IPR001584">
    <property type="entry name" value="Integrase_cat-core"/>
</dbReference>
<dbReference type="AlphaFoldDB" id="A0A182S0A3"/>
<accession>A0A182S0A3</accession>
<dbReference type="Pfam" id="PF00665">
    <property type="entry name" value="rve"/>
    <property type="match status" value="1"/>
</dbReference>
<dbReference type="EnsemblMetazoa" id="AFUN011986-RA">
    <property type="protein sequence ID" value="AFUN011986-PA"/>
    <property type="gene ID" value="AFUN011986"/>
</dbReference>
<dbReference type="PANTHER" id="PTHR37984">
    <property type="entry name" value="PROTEIN CBG26694"/>
    <property type="match status" value="1"/>
</dbReference>
<evidence type="ECO:0000259" key="2">
    <source>
        <dbReference type="PROSITE" id="PS50994"/>
    </source>
</evidence>
<dbReference type="Gene3D" id="1.10.340.70">
    <property type="match status" value="1"/>
</dbReference>
<dbReference type="Gene3D" id="3.30.420.10">
    <property type="entry name" value="Ribonuclease H-like superfamily/Ribonuclease H"/>
    <property type="match status" value="1"/>
</dbReference>
<protein>
    <submittedName>
        <fullName evidence="3">Integrase catalytic domain-containing protein</fullName>
    </submittedName>
</protein>
<dbReference type="SUPFAM" id="SSF53098">
    <property type="entry name" value="Ribonuclease H-like"/>
    <property type="match status" value="1"/>
</dbReference>
<evidence type="ECO:0000313" key="3">
    <source>
        <dbReference type="EnsemblMetazoa" id="AFUN011986-PA"/>
    </source>
</evidence>
<dbReference type="InterPro" id="IPR036397">
    <property type="entry name" value="RNaseH_sf"/>
</dbReference>
<proteinExistence type="predicted"/>
<organism evidence="3">
    <name type="scientific">Anopheles funestus</name>
    <name type="common">African malaria mosquito</name>
    <dbReference type="NCBI Taxonomy" id="62324"/>
    <lineage>
        <taxon>Eukaryota</taxon>
        <taxon>Metazoa</taxon>
        <taxon>Ecdysozoa</taxon>
        <taxon>Arthropoda</taxon>
        <taxon>Hexapoda</taxon>
        <taxon>Insecta</taxon>
        <taxon>Pterygota</taxon>
        <taxon>Neoptera</taxon>
        <taxon>Endopterygota</taxon>
        <taxon>Diptera</taxon>
        <taxon>Nematocera</taxon>
        <taxon>Culicoidea</taxon>
        <taxon>Culicidae</taxon>
        <taxon>Anophelinae</taxon>
        <taxon>Anopheles</taxon>
    </lineage>
</organism>
<dbReference type="GO" id="GO:0003676">
    <property type="term" value="F:nucleic acid binding"/>
    <property type="evidence" value="ECO:0007669"/>
    <property type="project" value="InterPro"/>
</dbReference>
<feature type="domain" description="Integrase catalytic" evidence="2">
    <location>
        <begin position="194"/>
        <end position="348"/>
    </location>
</feature>
<feature type="coiled-coil region" evidence="1">
    <location>
        <begin position="72"/>
        <end position="99"/>
    </location>
</feature>
<dbReference type="STRING" id="62324.A0A182S0A3"/>
<reference evidence="3" key="1">
    <citation type="submission" date="2020-05" db="UniProtKB">
        <authorList>
            <consortium name="EnsemblMetazoa"/>
        </authorList>
    </citation>
    <scope>IDENTIFICATION</scope>
    <source>
        <strain evidence="3">FUMOZ</strain>
    </source>
</reference>
<evidence type="ECO:0000256" key="1">
    <source>
        <dbReference type="SAM" id="Coils"/>
    </source>
</evidence>
<keyword evidence="1" id="KW-0175">Coiled coil</keyword>
<name>A0A182S0A3_ANOFN</name>
<dbReference type="VEuPathDB" id="VectorBase:AFUN2_009844"/>
<dbReference type="GO" id="GO:0015074">
    <property type="term" value="P:DNA integration"/>
    <property type="evidence" value="ECO:0007669"/>
    <property type="project" value="InterPro"/>
</dbReference>